<evidence type="ECO:0000256" key="1">
    <source>
        <dbReference type="ARBA" id="ARBA00023002"/>
    </source>
</evidence>
<dbReference type="InterPro" id="IPR011032">
    <property type="entry name" value="GroES-like_sf"/>
</dbReference>
<dbReference type="SMART" id="SM00829">
    <property type="entry name" value="PKS_ER"/>
    <property type="match status" value="1"/>
</dbReference>
<dbReference type="CDD" id="cd05289">
    <property type="entry name" value="MDR_like_2"/>
    <property type="match status" value="1"/>
</dbReference>
<dbReference type="PROSITE" id="PS01162">
    <property type="entry name" value="QOR_ZETA_CRYSTAL"/>
    <property type="match status" value="1"/>
</dbReference>
<dbReference type="EMBL" id="JACYGY010000001">
    <property type="protein sequence ID" value="MBE9462369.1"/>
    <property type="molecule type" value="Genomic_DNA"/>
</dbReference>
<protein>
    <submittedName>
        <fullName evidence="3">NADP-dependent oxidoreductase</fullName>
    </submittedName>
</protein>
<dbReference type="InterPro" id="IPR050700">
    <property type="entry name" value="YIM1/Zinc_Alcohol_DH_Fams"/>
</dbReference>
<accession>A0ABR9WB47</accession>
<proteinExistence type="predicted"/>
<sequence>MKAITLKDFGPAENLVLQEIPKPVISAEEVLIQVKAISVNPVDIKTRSGKAQAKVLSQFDPIILGWDASGVITEIGENVMKFKVGDAVFGMINFPGHGKCYAEYVAAPASHLALKPENVSFEEAAASTLAAITAWQVLVDHAKIKENDKILIHAAAGGVGHFAIQIAKHLGAYVIGTSSTENKDFVLSLGADQHIDYKNERFEEVVKDLDFVLDTIGGDNAIRSMEIVKKDGTIISIPSGLDPAITEKGKEKEVNVYNTSVKSNGDDVKSIADLLSKGIIKPHIFQTYSLDEIVEAHKQIETGKTVGKLIIKL</sequence>
<dbReference type="InterPro" id="IPR013154">
    <property type="entry name" value="ADH-like_N"/>
</dbReference>
<dbReference type="Gene3D" id="3.90.180.10">
    <property type="entry name" value="Medium-chain alcohol dehydrogenases, catalytic domain"/>
    <property type="match status" value="1"/>
</dbReference>
<dbReference type="SUPFAM" id="SSF51735">
    <property type="entry name" value="NAD(P)-binding Rossmann-fold domains"/>
    <property type="match status" value="1"/>
</dbReference>
<evidence type="ECO:0000313" key="4">
    <source>
        <dbReference type="Proteomes" id="UP000634134"/>
    </source>
</evidence>
<dbReference type="PANTHER" id="PTHR11695">
    <property type="entry name" value="ALCOHOL DEHYDROGENASE RELATED"/>
    <property type="match status" value="1"/>
</dbReference>
<dbReference type="SUPFAM" id="SSF50129">
    <property type="entry name" value="GroES-like"/>
    <property type="match status" value="1"/>
</dbReference>
<dbReference type="Gene3D" id="3.40.50.720">
    <property type="entry name" value="NAD(P)-binding Rossmann-like Domain"/>
    <property type="match status" value="1"/>
</dbReference>
<evidence type="ECO:0000259" key="2">
    <source>
        <dbReference type="SMART" id="SM00829"/>
    </source>
</evidence>
<reference evidence="4" key="1">
    <citation type="submission" date="2023-07" db="EMBL/GenBank/DDBJ databases">
        <title>Dyadobacter sp. nov 'subterranea' isolated from contaminted grondwater.</title>
        <authorList>
            <person name="Szabo I."/>
            <person name="Al-Omari J."/>
            <person name="Szerdahelyi S.G."/>
            <person name="Rado J."/>
        </authorList>
    </citation>
    <scope>NUCLEOTIDE SEQUENCE [LARGE SCALE GENOMIC DNA]</scope>
    <source>
        <strain evidence="4">UP-52</strain>
    </source>
</reference>
<name>A0ABR9WB47_9BACT</name>
<dbReference type="PANTHER" id="PTHR11695:SF294">
    <property type="entry name" value="RETICULON-4-INTERACTING PROTEIN 1, MITOCHONDRIAL"/>
    <property type="match status" value="1"/>
</dbReference>
<dbReference type="RefSeq" id="WP_194120581.1">
    <property type="nucleotide sequence ID" value="NZ_JACYGY010000001.1"/>
</dbReference>
<dbReference type="InterPro" id="IPR002364">
    <property type="entry name" value="Quin_OxRdtase/zeta-crystal_CS"/>
</dbReference>
<comment type="caution">
    <text evidence="3">The sequence shown here is derived from an EMBL/GenBank/DDBJ whole genome shotgun (WGS) entry which is preliminary data.</text>
</comment>
<dbReference type="Proteomes" id="UP000634134">
    <property type="component" value="Unassembled WGS sequence"/>
</dbReference>
<dbReference type="InterPro" id="IPR020843">
    <property type="entry name" value="ER"/>
</dbReference>
<evidence type="ECO:0000313" key="3">
    <source>
        <dbReference type="EMBL" id="MBE9462369.1"/>
    </source>
</evidence>
<dbReference type="InterPro" id="IPR036291">
    <property type="entry name" value="NAD(P)-bd_dom_sf"/>
</dbReference>
<keyword evidence="4" id="KW-1185">Reference proteome</keyword>
<gene>
    <name evidence="3" type="ORF">IEE83_10800</name>
</gene>
<feature type="domain" description="Enoyl reductase (ER)" evidence="2">
    <location>
        <begin position="10"/>
        <end position="311"/>
    </location>
</feature>
<organism evidence="3 4">
    <name type="scientific">Dyadobacter subterraneus</name>
    <dbReference type="NCBI Taxonomy" id="2773304"/>
    <lineage>
        <taxon>Bacteria</taxon>
        <taxon>Pseudomonadati</taxon>
        <taxon>Bacteroidota</taxon>
        <taxon>Cytophagia</taxon>
        <taxon>Cytophagales</taxon>
        <taxon>Spirosomataceae</taxon>
        <taxon>Dyadobacter</taxon>
    </lineage>
</organism>
<dbReference type="Pfam" id="PF08240">
    <property type="entry name" value="ADH_N"/>
    <property type="match status" value="1"/>
</dbReference>
<dbReference type="Pfam" id="PF13602">
    <property type="entry name" value="ADH_zinc_N_2"/>
    <property type="match status" value="1"/>
</dbReference>
<keyword evidence="1" id="KW-0560">Oxidoreductase</keyword>